<dbReference type="AlphaFoldDB" id="A0A4Z1JPX8"/>
<reference evidence="1 2" key="1">
    <citation type="submission" date="2017-12" db="EMBL/GenBank/DDBJ databases">
        <title>Comparative genomics of Botrytis spp.</title>
        <authorList>
            <person name="Valero-Jimenez C.A."/>
            <person name="Tapia P."/>
            <person name="Veloso J."/>
            <person name="Silva-Moreno E."/>
            <person name="Staats M."/>
            <person name="Valdes J.H."/>
            <person name="Van Kan J.A.L."/>
        </authorList>
    </citation>
    <scope>NUCLEOTIDE SEQUENCE [LARGE SCALE GENOMIC DNA]</scope>
    <source>
        <strain evidence="1 2">Be9601</strain>
    </source>
</reference>
<sequence>MSQAQYQTYHMRYAIQQHQSYKRVTMIEHGVVSTPGMQIILSDTSCLIGLFLVDTVVSVSAERMGARGTISGPQLLEICSDILSYTSLQSSAIGELQIAIPGELVGCSHSFDPSPGISCSDSRRCIYYTQALSSYAKSLKLATFTFSSLGKSTYCFYADSQHTIFSVLMKDEDEYFRF</sequence>
<gene>
    <name evidence="1" type="ORF">BELL_0191g00160</name>
</gene>
<comment type="caution">
    <text evidence="1">The sequence shown here is derived from an EMBL/GenBank/DDBJ whole genome shotgun (WGS) entry which is preliminary data.</text>
</comment>
<organism evidence="1 2">
    <name type="scientific">Botrytis elliptica</name>
    <dbReference type="NCBI Taxonomy" id="278938"/>
    <lineage>
        <taxon>Eukaryota</taxon>
        <taxon>Fungi</taxon>
        <taxon>Dikarya</taxon>
        <taxon>Ascomycota</taxon>
        <taxon>Pezizomycotina</taxon>
        <taxon>Leotiomycetes</taxon>
        <taxon>Helotiales</taxon>
        <taxon>Sclerotiniaceae</taxon>
        <taxon>Botrytis</taxon>
    </lineage>
</organism>
<dbReference type="Proteomes" id="UP000297229">
    <property type="component" value="Unassembled WGS sequence"/>
</dbReference>
<protein>
    <submittedName>
        <fullName evidence="1">Uncharacterized protein</fullName>
    </submittedName>
</protein>
<evidence type="ECO:0000313" key="2">
    <source>
        <dbReference type="Proteomes" id="UP000297229"/>
    </source>
</evidence>
<name>A0A4Z1JPX8_9HELO</name>
<keyword evidence="2" id="KW-1185">Reference proteome</keyword>
<evidence type="ECO:0000313" key="1">
    <source>
        <dbReference type="EMBL" id="TGO75821.1"/>
    </source>
</evidence>
<proteinExistence type="predicted"/>
<accession>A0A4Z1JPX8</accession>
<dbReference type="EMBL" id="PQXM01000190">
    <property type="protein sequence ID" value="TGO75821.1"/>
    <property type="molecule type" value="Genomic_DNA"/>
</dbReference>